<keyword evidence="3 7" id="KW-0812">Transmembrane</keyword>
<proteinExistence type="inferred from homology"/>
<dbReference type="PANTHER" id="PTHR30625:SF11">
    <property type="entry name" value="MOTA_TOLQ_EXBB PROTON CHANNEL DOMAIN-CONTAINING PROTEIN"/>
    <property type="match status" value="1"/>
</dbReference>
<gene>
    <name evidence="9" type="ORF">Mal48_30120</name>
</gene>
<accession>A0A517QQ79</accession>
<keyword evidence="6" id="KW-0653">Protein transport</keyword>
<protein>
    <submittedName>
        <fullName evidence="9">MotA/TolQ/ExbB proton channel family protein</fullName>
    </submittedName>
</protein>
<name>A0A517QQ79_9PLAN</name>
<keyword evidence="4 7" id="KW-1133">Transmembrane helix</keyword>
<dbReference type="InterPro" id="IPR002898">
    <property type="entry name" value="MotA_ExbB_proton_chnl"/>
</dbReference>
<evidence type="ECO:0000256" key="5">
    <source>
        <dbReference type="ARBA" id="ARBA00023136"/>
    </source>
</evidence>
<organism evidence="9 10">
    <name type="scientific">Thalassoglobus polymorphus</name>
    <dbReference type="NCBI Taxonomy" id="2527994"/>
    <lineage>
        <taxon>Bacteria</taxon>
        <taxon>Pseudomonadati</taxon>
        <taxon>Planctomycetota</taxon>
        <taxon>Planctomycetia</taxon>
        <taxon>Planctomycetales</taxon>
        <taxon>Planctomycetaceae</taxon>
        <taxon>Thalassoglobus</taxon>
    </lineage>
</organism>
<dbReference type="RefSeq" id="WP_145200582.1">
    <property type="nucleotide sequence ID" value="NZ_CP036267.1"/>
</dbReference>
<dbReference type="EMBL" id="CP036267">
    <property type="protein sequence ID" value="QDT33757.1"/>
    <property type="molecule type" value="Genomic_DNA"/>
</dbReference>
<feature type="transmembrane region" description="Helical" evidence="7">
    <location>
        <begin position="12"/>
        <end position="33"/>
    </location>
</feature>
<evidence type="ECO:0000256" key="1">
    <source>
        <dbReference type="ARBA" id="ARBA00004651"/>
    </source>
</evidence>
<dbReference type="InterPro" id="IPR050790">
    <property type="entry name" value="ExbB/TolQ_transport"/>
</dbReference>
<feature type="transmembrane region" description="Helical" evidence="7">
    <location>
        <begin position="208"/>
        <end position="230"/>
    </location>
</feature>
<evidence type="ECO:0000259" key="8">
    <source>
        <dbReference type="Pfam" id="PF01618"/>
    </source>
</evidence>
<dbReference type="PANTHER" id="PTHR30625">
    <property type="entry name" value="PROTEIN TOLQ"/>
    <property type="match status" value="1"/>
</dbReference>
<evidence type="ECO:0000256" key="4">
    <source>
        <dbReference type="ARBA" id="ARBA00022989"/>
    </source>
</evidence>
<dbReference type="OrthoDB" id="230181at2"/>
<keyword evidence="5 7" id="KW-0472">Membrane</keyword>
<keyword evidence="2" id="KW-1003">Cell membrane</keyword>
<reference evidence="9 10" key="1">
    <citation type="submission" date="2019-02" db="EMBL/GenBank/DDBJ databases">
        <title>Deep-cultivation of Planctomycetes and their phenomic and genomic characterization uncovers novel biology.</title>
        <authorList>
            <person name="Wiegand S."/>
            <person name="Jogler M."/>
            <person name="Boedeker C."/>
            <person name="Pinto D."/>
            <person name="Vollmers J."/>
            <person name="Rivas-Marin E."/>
            <person name="Kohn T."/>
            <person name="Peeters S.H."/>
            <person name="Heuer A."/>
            <person name="Rast P."/>
            <person name="Oberbeckmann S."/>
            <person name="Bunk B."/>
            <person name="Jeske O."/>
            <person name="Meyerdierks A."/>
            <person name="Storesund J.E."/>
            <person name="Kallscheuer N."/>
            <person name="Luecker S."/>
            <person name="Lage O.M."/>
            <person name="Pohl T."/>
            <person name="Merkel B.J."/>
            <person name="Hornburger P."/>
            <person name="Mueller R.-W."/>
            <person name="Bruemmer F."/>
            <person name="Labrenz M."/>
            <person name="Spormann A.M."/>
            <person name="Op den Camp H."/>
            <person name="Overmann J."/>
            <person name="Amann R."/>
            <person name="Jetten M.S.M."/>
            <person name="Mascher T."/>
            <person name="Medema M.H."/>
            <person name="Devos D.P."/>
            <person name="Kaster A.-K."/>
            <person name="Ovreas L."/>
            <person name="Rohde M."/>
            <person name="Galperin M.Y."/>
            <person name="Jogler C."/>
        </authorList>
    </citation>
    <scope>NUCLEOTIDE SEQUENCE [LARGE SCALE GENOMIC DNA]</scope>
    <source>
        <strain evidence="9 10">Mal48</strain>
    </source>
</reference>
<evidence type="ECO:0000313" key="10">
    <source>
        <dbReference type="Proteomes" id="UP000315724"/>
    </source>
</evidence>
<feature type="domain" description="MotA/TolQ/ExbB proton channel" evidence="8">
    <location>
        <begin position="145"/>
        <end position="242"/>
    </location>
</feature>
<evidence type="ECO:0000313" key="9">
    <source>
        <dbReference type="EMBL" id="QDT33757.1"/>
    </source>
</evidence>
<keyword evidence="6" id="KW-0813">Transport</keyword>
<evidence type="ECO:0000256" key="3">
    <source>
        <dbReference type="ARBA" id="ARBA00022692"/>
    </source>
</evidence>
<comment type="similarity">
    <text evidence="6">Belongs to the exbB/tolQ family.</text>
</comment>
<evidence type="ECO:0000256" key="6">
    <source>
        <dbReference type="RuleBase" id="RU004057"/>
    </source>
</evidence>
<evidence type="ECO:0000256" key="2">
    <source>
        <dbReference type="ARBA" id="ARBA00022475"/>
    </source>
</evidence>
<dbReference type="GO" id="GO:0017038">
    <property type="term" value="P:protein import"/>
    <property type="evidence" value="ECO:0007669"/>
    <property type="project" value="TreeGrafter"/>
</dbReference>
<dbReference type="GO" id="GO:0005886">
    <property type="term" value="C:plasma membrane"/>
    <property type="evidence" value="ECO:0007669"/>
    <property type="project" value="UniProtKB-SubCell"/>
</dbReference>
<dbReference type="Pfam" id="PF01618">
    <property type="entry name" value="MotA_ExbB"/>
    <property type="match status" value="1"/>
</dbReference>
<comment type="subcellular location">
    <subcellularLocation>
        <location evidence="1">Cell membrane</location>
        <topology evidence="1">Multi-pass membrane protein</topology>
    </subcellularLocation>
    <subcellularLocation>
        <location evidence="6">Membrane</location>
        <topology evidence="6">Multi-pass membrane protein</topology>
    </subcellularLocation>
</comment>
<dbReference type="Proteomes" id="UP000315724">
    <property type="component" value="Chromosome"/>
</dbReference>
<keyword evidence="10" id="KW-1185">Reference proteome</keyword>
<dbReference type="KEGG" id="tpol:Mal48_30120"/>
<feature type="transmembrane region" description="Helical" evidence="7">
    <location>
        <begin position="58"/>
        <end position="79"/>
    </location>
</feature>
<sequence>MRDQNIIQDSTGIGYRILTAPWIWAVGATWLFYQQIPNLPVAKELALRYFCGHPLERVLAGLFFVGLSIIAVKAVLMIFELRALYSVPNFGIKEVSDDLDQNVGRFQNRLTSASAQLQNTYWGRRLDHILAFFKGKRSGQGMGDHLTYLSEAAADRLHASHQLLQTVIWSIPILGFLGTVMGITLAIANVTPDQLETSLDEVTNGLAVAFDTTALALSLSLVLGFASLFIKRAEEDLLSQIDERSRLEVNRCFPLSPENSHPLLEAETKASESLLEQTAAMIGKQTSAWSSALEELRTQWSETLLVQQEKLTQALTDGTGQTLSTHAQQLSEYRQQFLDSQESMSLQFFKEIQALAASREAAEREMFASIQELSKTLSLNVEATSQEQHEKLDVLLTGFANRIENWQENFSQLTSALASQSENMVKQGGQLEKIIGQEESLLRLQSQLDNNLDTLHTAETFEQTLHNLTAAVNLLTARSRTRDAA</sequence>
<evidence type="ECO:0000256" key="7">
    <source>
        <dbReference type="SAM" id="Phobius"/>
    </source>
</evidence>
<feature type="transmembrane region" description="Helical" evidence="7">
    <location>
        <begin position="166"/>
        <end position="188"/>
    </location>
</feature>
<dbReference type="AlphaFoldDB" id="A0A517QQ79"/>